<sequence>MQDDDAIENYVNSLISRYPCWNTSIGADHCFFSCHDVGSRAIQQVPFLMKNAIRLVCSPIYDSSYIPQKDVALPQIMELSLPPNVESRTFLRSPKMIQPPRWRKNTKSTFLDASWLIWTAVKSGITVANHNFKEISAIRLAYEIVENFNDHASKSVGKSFS</sequence>
<dbReference type="GO" id="GO:0000139">
    <property type="term" value="C:Golgi membrane"/>
    <property type="evidence" value="ECO:0007669"/>
    <property type="project" value="UniProtKB-SubCell"/>
</dbReference>
<evidence type="ECO:0000256" key="3">
    <source>
        <dbReference type="ARBA" id="ARBA00022676"/>
    </source>
</evidence>
<evidence type="ECO:0000313" key="8">
    <source>
        <dbReference type="Proteomes" id="UP000886885"/>
    </source>
</evidence>
<keyword evidence="4" id="KW-0812">Transmembrane</keyword>
<dbReference type="Proteomes" id="UP000886885">
    <property type="component" value="Chromosome 7D"/>
</dbReference>
<feature type="domain" description="Exostosin GT47" evidence="6">
    <location>
        <begin position="5"/>
        <end position="81"/>
    </location>
</feature>
<dbReference type="AlphaFoldDB" id="A0A8X8CLM6"/>
<keyword evidence="4" id="KW-0735">Signal-anchor</keyword>
<evidence type="ECO:0000256" key="2">
    <source>
        <dbReference type="ARBA" id="ARBA00010271"/>
    </source>
</evidence>
<accession>A0A8X8CLM6</accession>
<dbReference type="GO" id="GO:0016757">
    <property type="term" value="F:glycosyltransferase activity"/>
    <property type="evidence" value="ECO:0007669"/>
    <property type="project" value="UniProtKB-KW"/>
</dbReference>
<keyword evidence="8" id="KW-1185">Reference proteome</keyword>
<keyword evidence="3" id="KW-0808">Transferase</keyword>
<evidence type="ECO:0000256" key="5">
    <source>
        <dbReference type="ARBA" id="ARBA00023034"/>
    </source>
</evidence>
<dbReference type="Pfam" id="PF03016">
    <property type="entry name" value="Exostosin_GT47"/>
    <property type="match status" value="1"/>
</dbReference>
<evidence type="ECO:0000256" key="1">
    <source>
        <dbReference type="ARBA" id="ARBA00004323"/>
    </source>
</evidence>
<evidence type="ECO:0000256" key="4">
    <source>
        <dbReference type="ARBA" id="ARBA00022968"/>
    </source>
</evidence>
<organism evidence="7 8">
    <name type="scientific">Populus tomentosa</name>
    <name type="common">Chinese white poplar</name>
    <dbReference type="NCBI Taxonomy" id="118781"/>
    <lineage>
        <taxon>Eukaryota</taxon>
        <taxon>Viridiplantae</taxon>
        <taxon>Streptophyta</taxon>
        <taxon>Embryophyta</taxon>
        <taxon>Tracheophyta</taxon>
        <taxon>Spermatophyta</taxon>
        <taxon>Magnoliopsida</taxon>
        <taxon>eudicotyledons</taxon>
        <taxon>Gunneridae</taxon>
        <taxon>Pentapetalae</taxon>
        <taxon>rosids</taxon>
        <taxon>fabids</taxon>
        <taxon>Malpighiales</taxon>
        <taxon>Salicaceae</taxon>
        <taxon>Saliceae</taxon>
        <taxon>Populus</taxon>
    </lineage>
</organism>
<dbReference type="InterPro" id="IPR004263">
    <property type="entry name" value="Exostosin"/>
</dbReference>
<reference evidence="7" key="1">
    <citation type="journal article" date="2020" name="bioRxiv">
        <title>Hybrid origin of Populus tomentosa Carr. identified through genome sequencing and phylogenomic analysis.</title>
        <authorList>
            <person name="An X."/>
            <person name="Gao K."/>
            <person name="Chen Z."/>
            <person name="Li J."/>
            <person name="Yang X."/>
            <person name="Yang X."/>
            <person name="Zhou J."/>
            <person name="Guo T."/>
            <person name="Zhao T."/>
            <person name="Huang S."/>
            <person name="Miao D."/>
            <person name="Khan W.U."/>
            <person name="Rao P."/>
            <person name="Ye M."/>
            <person name="Lei B."/>
            <person name="Liao W."/>
            <person name="Wang J."/>
            <person name="Ji L."/>
            <person name="Li Y."/>
            <person name="Guo B."/>
            <person name="Mustafa N.S."/>
            <person name="Li S."/>
            <person name="Yun Q."/>
            <person name="Keller S.R."/>
            <person name="Mao J."/>
            <person name="Zhang R."/>
            <person name="Strauss S.H."/>
        </authorList>
    </citation>
    <scope>NUCLEOTIDE SEQUENCE</scope>
    <source>
        <strain evidence="7">GM15</strain>
        <tissue evidence="7">Leaf</tissue>
    </source>
</reference>
<evidence type="ECO:0000259" key="6">
    <source>
        <dbReference type="Pfam" id="PF03016"/>
    </source>
</evidence>
<keyword evidence="3" id="KW-0328">Glycosyltransferase</keyword>
<dbReference type="InterPro" id="IPR040911">
    <property type="entry name" value="Exostosin_GT47"/>
</dbReference>
<protein>
    <recommendedName>
        <fullName evidence="6">Exostosin GT47 domain-containing protein</fullName>
    </recommendedName>
</protein>
<comment type="similarity">
    <text evidence="2">Belongs to the glycosyltransferase 47 family.</text>
</comment>
<dbReference type="OrthoDB" id="10345729at2759"/>
<evidence type="ECO:0000313" key="7">
    <source>
        <dbReference type="EMBL" id="KAG6767511.1"/>
    </source>
</evidence>
<gene>
    <name evidence="7" type="ORF">POTOM_028716</name>
</gene>
<dbReference type="PANTHER" id="PTHR11062">
    <property type="entry name" value="EXOSTOSIN HEPARAN SULFATE GLYCOSYLTRANSFERASE -RELATED"/>
    <property type="match status" value="1"/>
</dbReference>
<comment type="caution">
    <text evidence="7">The sequence shown here is derived from an EMBL/GenBank/DDBJ whole genome shotgun (WGS) entry which is preliminary data.</text>
</comment>
<dbReference type="EMBL" id="JAAWWB010000014">
    <property type="protein sequence ID" value="KAG6767511.1"/>
    <property type="molecule type" value="Genomic_DNA"/>
</dbReference>
<keyword evidence="5" id="KW-0333">Golgi apparatus</keyword>
<dbReference type="PANTHER" id="PTHR11062:SF43">
    <property type="entry name" value="EXOSTOSIN FAMILY PROTEIN"/>
    <property type="match status" value="1"/>
</dbReference>
<name>A0A8X8CLM6_POPTO</name>
<proteinExistence type="inferred from homology"/>
<comment type="subcellular location">
    <subcellularLocation>
        <location evidence="1">Golgi apparatus membrane</location>
        <topology evidence="1">Single-pass type II membrane protein</topology>
    </subcellularLocation>
</comment>